<feature type="signal peptide" evidence="5">
    <location>
        <begin position="1"/>
        <end position="28"/>
    </location>
</feature>
<feature type="compositionally biased region" description="Low complexity" evidence="4">
    <location>
        <begin position="214"/>
        <end position="243"/>
    </location>
</feature>
<dbReference type="OrthoDB" id="6359065at2759"/>
<evidence type="ECO:0000256" key="1">
    <source>
        <dbReference type="ARBA" id="ARBA00022729"/>
    </source>
</evidence>
<feature type="compositionally biased region" description="Polar residues" evidence="4">
    <location>
        <begin position="139"/>
        <end position="157"/>
    </location>
</feature>
<feature type="region of interest" description="Disordered" evidence="4">
    <location>
        <begin position="214"/>
        <end position="247"/>
    </location>
</feature>
<dbReference type="Pfam" id="PF16077">
    <property type="entry name" value="Spaetzle"/>
    <property type="match status" value="1"/>
</dbReference>
<keyword evidence="1 5" id="KW-0732">Signal</keyword>
<dbReference type="SUPFAM" id="SSF57501">
    <property type="entry name" value="Cystine-knot cytokines"/>
    <property type="match status" value="1"/>
</dbReference>
<gene>
    <name evidence="8" type="primary">LOC127565889</name>
</gene>
<keyword evidence="2" id="KW-1015">Disulfide bond</keyword>
<organism evidence="7 8">
    <name type="scientific">Drosophila albomicans</name>
    <name type="common">Fruit fly</name>
    <dbReference type="NCBI Taxonomy" id="7291"/>
    <lineage>
        <taxon>Eukaryota</taxon>
        <taxon>Metazoa</taxon>
        <taxon>Ecdysozoa</taxon>
        <taxon>Arthropoda</taxon>
        <taxon>Hexapoda</taxon>
        <taxon>Insecta</taxon>
        <taxon>Pterygota</taxon>
        <taxon>Neoptera</taxon>
        <taxon>Endopterygota</taxon>
        <taxon>Diptera</taxon>
        <taxon>Brachycera</taxon>
        <taxon>Muscomorpha</taxon>
        <taxon>Ephydroidea</taxon>
        <taxon>Drosophilidae</taxon>
        <taxon>Drosophila</taxon>
    </lineage>
</organism>
<feature type="region of interest" description="Disordered" evidence="4">
    <location>
        <begin position="73"/>
        <end position="106"/>
    </location>
</feature>
<dbReference type="Gene3D" id="2.10.90.10">
    <property type="entry name" value="Cystine-knot cytokines"/>
    <property type="match status" value="1"/>
</dbReference>
<dbReference type="GO" id="GO:0005121">
    <property type="term" value="F:Toll binding"/>
    <property type="evidence" value="ECO:0007669"/>
    <property type="project" value="TreeGrafter"/>
</dbReference>
<dbReference type="AlphaFoldDB" id="A0A9C6T760"/>
<feature type="domain" description="Spaetzle" evidence="6">
    <location>
        <begin position="334"/>
        <end position="431"/>
    </location>
</feature>
<evidence type="ECO:0000256" key="4">
    <source>
        <dbReference type="SAM" id="MobiDB-lite"/>
    </source>
</evidence>
<evidence type="ECO:0000256" key="5">
    <source>
        <dbReference type="SAM" id="SignalP"/>
    </source>
</evidence>
<protein>
    <submittedName>
        <fullName evidence="8">Protein spaetzle isoform X1</fullName>
    </submittedName>
</protein>
<dbReference type="PANTHER" id="PTHR23199">
    <property type="entry name" value="NEUROTROPHIN 1-RELATED"/>
    <property type="match status" value="1"/>
</dbReference>
<dbReference type="InterPro" id="IPR029034">
    <property type="entry name" value="Cystine-knot_cytokine"/>
</dbReference>
<evidence type="ECO:0000259" key="6">
    <source>
        <dbReference type="Pfam" id="PF16077"/>
    </source>
</evidence>
<dbReference type="GO" id="GO:0005615">
    <property type="term" value="C:extracellular space"/>
    <property type="evidence" value="ECO:0007669"/>
    <property type="project" value="UniProtKB-ARBA"/>
</dbReference>
<dbReference type="GO" id="GO:0021556">
    <property type="term" value="P:central nervous system formation"/>
    <property type="evidence" value="ECO:0007669"/>
    <property type="project" value="TreeGrafter"/>
</dbReference>
<dbReference type="GO" id="GO:0045087">
    <property type="term" value="P:innate immune response"/>
    <property type="evidence" value="ECO:0007669"/>
    <property type="project" value="TreeGrafter"/>
</dbReference>
<dbReference type="Proteomes" id="UP000515160">
    <property type="component" value="Chromosome 2R"/>
</dbReference>
<keyword evidence="3" id="KW-0325">Glycoprotein</keyword>
<evidence type="ECO:0000313" key="7">
    <source>
        <dbReference type="Proteomes" id="UP000515160"/>
    </source>
</evidence>
<evidence type="ECO:0000256" key="3">
    <source>
        <dbReference type="ARBA" id="ARBA00023180"/>
    </source>
</evidence>
<proteinExistence type="predicted"/>
<dbReference type="RefSeq" id="XP_051862713.1">
    <property type="nucleotide sequence ID" value="XM_052006753.1"/>
</dbReference>
<name>A0A9C6T760_DROAB</name>
<dbReference type="CTD" id="43256"/>
<reference evidence="8" key="1">
    <citation type="submission" date="2025-08" db="UniProtKB">
        <authorList>
            <consortium name="RefSeq"/>
        </authorList>
    </citation>
    <scope>IDENTIFICATION</scope>
    <source>
        <strain evidence="8">15112-1751.03</strain>
        <tissue evidence="8">Whole Adult</tissue>
    </source>
</reference>
<feature type="region of interest" description="Disordered" evidence="4">
    <location>
        <begin position="130"/>
        <end position="181"/>
    </location>
</feature>
<dbReference type="PANTHER" id="PTHR23199:SF12">
    <property type="entry name" value="NEUROTROPHIN 1-RELATED"/>
    <property type="match status" value="1"/>
</dbReference>
<evidence type="ECO:0000256" key="2">
    <source>
        <dbReference type="ARBA" id="ARBA00023157"/>
    </source>
</evidence>
<keyword evidence="7" id="KW-1185">Reference proteome</keyword>
<accession>A0A9C6T760</accession>
<dbReference type="GeneID" id="127565889"/>
<feature type="chain" id="PRO_5038680120" evidence="5">
    <location>
        <begin position="29"/>
        <end position="441"/>
    </location>
</feature>
<sequence length="441" mass="50044">MPPFWWKLLKIMLLLFALFTTFVSIAKCQSDARREAEAEANSVATRSATAATNNSSDLTPFLSDNLLNIMRNRSQQQQPQPRDESRSHAEEEEQQQTGEVELPAEDIEQRVRSIFKVHDGDGVMIFNTTTTDDAPFMPSISTTMLGDQPASSDTWPYSQSESESETESQAETNAKPKHYHQYQSLNHQQQSFKVQRSPDGKLNLVFNDPLVSLQTTTQQQHHQQPSTTHHQQQQPFNPQLQRPTPRRPISDIIVFPDSIDKYRTTTPPPPPSIDTGDHQCVDGFNQSRSFCTKVHNYPDLSGLKVVLANRFANFFSDEPQPTDVGLRINDDEQYLCNSHVRYLYPKLGQRLDLSWQIIVNTDDFKQGILIEECDHEGESCQFLDSFPNNYVPVCKQHYVIRHLATVNNASNGQPEVANEPFKIPSCCKCVIKSKFSGDSSP</sequence>
<dbReference type="InterPro" id="IPR052444">
    <property type="entry name" value="Spz/Toll_ligand-like"/>
</dbReference>
<dbReference type="GO" id="GO:0008083">
    <property type="term" value="F:growth factor activity"/>
    <property type="evidence" value="ECO:0007669"/>
    <property type="project" value="TreeGrafter"/>
</dbReference>
<dbReference type="FunFam" id="2.10.90.10:FF:000056">
    <property type="entry name" value="Protein spaetzle"/>
    <property type="match status" value="1"/>
</dbReference>
<evidence type="ECO:0000313" key="8">
    <source>
        <dbReference type="RefSeq" id="XP_051862713.1"/>
    </source>
</evidence>
<dbReference type="InterPro" id="IPR032104">
    <property type="entry name" value="Spaetzle"/>
</dbReference>